<sequence>MNNKLDIVSGSHHHQENTVTKFNTWVTEFQLTDIWRQQHPEEKNFTWSRRNPLIARRLDNIFLGENLISHATDSNNKSIGFSDHRPIFATLNFTTFEHGPSTYKLNVSLLNDPAYIEVVNEYLDNALDKFADLDPHQRWEMIKIEIKKSADNMIKEEDKNVCDQPLVEAETPHPHRAQINEKHLFPRNGRHFYRILRIFLEQVRNLSDGIILLSFEKSHLTLSPKKGMIILLHKGKELPREDLGTGALYH</sequence>
<reference evidence="1 2" key="1">
    <citation type="journal article" date="2021" name="Elife">
        <title>Chloroplast acquisition without the gene transfer in kleptoplastic sea slugs, Plakobranchus ocellatus.</title>
        <authorList>
            <person name="Maeda T."/>
            <person name="Takahashi S."/>
            <person name="Yoshida T."/>
            <person name="Shimamura S."/>
            <person name="Takaki Y."/>
            <person name="Nagai Y."/>
            <person name="Toyoda A."/>
            <person name="Suzuki Y."/>
            <person name="Arimoto A."/>
            <person name="Ishii H."/>
            <person name="Satoh N."/>
            <person name="Nishiyama T."/>
            <person name="Hasebe M."/>
            <person name="Maruyama T."/>
            <person name="Minagawa J."/>
            <person name="Obokata J."/>
            <person name="Shigenobu S."/>
        </authorList>
    </citation>
    <scope>NUCLEOTIDE SEQUENCE [LARGE SCALE GENOMIC DNA]</scope>
</reference>
<organism evidence="1 2">
    <name type="scientific">Elysia marginata</name>
    <dbReference type="NCBI Taxonomy" id="1093978"/>
    <lineage>
        <taxon>Eukaryota</taxon>
        <taxon>Metazoa</taxon>
        <taxon>Spiralia</taxon>
        <taxon>Lophotrochozoa</taxon>
        <taxon>Mollusca</taxon>
        <taxon>Gastropoda</taxon>
        <taxon>Heterobranchia</taxon>
        <taxon>Euthyneura</taxon>
        <taxon>Panpulmonata</taxon>
        <taxon>Sacoglossa</taxon>
        <taxon>Placobranchoidea</taxon>
        <taxon>Plakobranchidae</taxon>
        <taxon>Elysia</taxon>
    </lineage>
</organism>
<evidence type="ECO:0000313" key="2">
    <source>
        <dbReference type="Proteomes" id="UP000762676"/>
    </source>
</evidence>
<evidence type="ECO:0000313" key="1">
    <source>
        <dbReference type="EMBL" id="GFS06388.1"/>
    </source>
</evidence>
<name>A0AAV4I7X3_9GAST</name>
<dbReference type="EMBL" id="BMAT01013146">
    <property type="protein sequence ID" value="GFS06388.1"/>
    <property type="molecule type" value="Genomic_DNA"/>
</dbReference>
<dbReference type="Proteomes" id="UP000762676">
    <property type="component" value="Unassembled WGS sequence"/>
</dbReference>
<comment type="caution">
    <text evidence="1">The sequence shown here is derived from an EMBL/GenBank/DDBJ whole genome shotgun (WGS) entry which is preliminary data.</text>
</comment>
<dbReference type="AlphaFoldDB" id="A0AAV4I7X3"/>
<proteinExistence type="predicted"/>
<gene>
    <name evidence="1" type="ORF">ElyMa_006542800</name>
</gene>
<dbReference type="SUPFAM" id="SSF56219">
    <property type="entry name" value="DNase I-like"/>
    <property type="match status" value="1"/>
</dbReference>
<keyword evidence="2" id="KW-1185">Reference proteome</keyword>
<dbReference type="InterPro" id="IPR036691">
    <property type="entry name" value="Endo/exonu/phosph_ase_sf"/>
</dbReference>
<protein>
    <submittedName>
        <fullName evidence="1">Pol-like protein</fullName>
    </submittedName>
</protein>
<dbReference type="Gene3D" id="3.60.10.10">
    <property type="entry name" value="Endonuclease/exonuclease/phosphatase"/>
    <property type="match status" value="1"/>
</dbReference>
<accession>A0AAV4I7X3</accession>